<feature type="domain" description="Transposase-associated" evidence="1">
    <location>
        <begin position="5"/>
        <end position="85"/>
    </location>
</feature>
<protein>
    <recommendedName>
        <fullName evidence="1">Transposase-associated domain-containing protein</fullName>
    </recommendedName>
</protein>
<evidence type="ECO:0000313" key="2">
    <source>
        <dbReference type="EMBL" id="PWA87336.1"/>
    </source>
</evidence>
<reference evidence="2 3" key="1">
    <citation type="journal article" date="2018" name="Mol. Plant">
        <title>The genome of Artemisia annua provides insight into the evolution of Asteraceae family and artemisinin biosynthesis.</title>
        <authorList>
            <person name="Shen Q."/>
            <person name="Zhang L."/>
            <person name="Liao Z."/>
            <person name="Wang S."/>
            <person name="Yan T."/>
            <person name="Shi P."/>
            <person name="Liu M."/>
            <person name="Fu X."/>
            <person name="Pan Q."/>
            <person name="Wang Y."/>
            <person name="Lv Z."/>
            <person name="Lu X."/>
            <person name="Zhang F."/>
            <person name="Jiang W."/>
            <person name="Ma Y."/>
            <person name="Chen M."/>
            <person name="Hao X."/>
            <person name="Li L."/>
            <person name="Tang Y."/>
            <person name="Lv G."/>
            <person name="Zhou Y."/>
            <person name="Sun X."/>
            <person name="Brodelius P.E."/>
            <person name="Rose J.K.C."/>
            <person name="Tang K."/>
        </authorList>
    </citation>
    <scope>NUCLEOTIDE SEQUENCE [LARGE SCALE GENOMIC DNA]</scope>
    <source>
        <strain evidence="3">cv. Huhao1</strain>
        <tissue evidence="2">Leaf</tissue>
    </source>
</reference>
<dbReference type="AlphaFoldDB" id="A0A2U1PNJ7"/>
<proteinExistence type="predicted"/>
<sequence length="136" mass="15971">MSVDRSWMKRRVNPHDGSINQEFKDGVKEFLDFAFSQPRAVGREAIRCPCFKCELLKKHKRDDITLHLYKWGFQDFLSTWFAHGEVSTPQLHQDHVTNDDVQGATENHYRDMVIDAAGPEFGCLPTNIGRWYWHDF</sequence>
<dbReference type="Pfam" id="PF13963">
    <property type="entry name" value="Transpos_assoc"/>
    <property type="match status" value="1"/>
</dbReference>
<dbReference type="OrthoDB" id="1564766at2759"/>
<dbReference type="InterPro" id="IPR029480">
    <property type="entry name" value="Transpos_assoc"/>
</dbReference>
<comment type="caution">
    <text evidence="2">The sequence shown here is derived from an EMBL/GenBank/DDBJ whole genome shotgun (WGS) entry which is preliminary data.</text>
</comment>
<dbReference type="EMBL" id="PKPP01000924">
    <property type="protein sequence ID" value="PWA87336.1"/>
    <property type="molecule type" value="Genomic_DNA"/>
</dbReference>
<keyword evidence="3" id="KW-1185">Reference proteome</keyword>
<evidence type="ECO:0000313" key="3">
    <source>
        <dbReference type="Proteomes" id="UP000245207"/>
    </source>
</evidence>
<organism evidence="2 3">
    <name type="scientific">Artemisia annua</name>
    <name type="common">Sweet wormwood</name>
    <dbReference type="NCBI Taxonomy" id="35608"/>
    <lineage>
        <taxon>Eukaryota</taxon>
        <taxon>Viridiplantae</taxon>
        <taxon>Streptophyta</taxon>
        <taxon>Embryophyta</taxon>
        <taxon>Tracheophyta</taxon>
        <taxon>Spermatophyta</taxon>
        <taxon>Magnoliopsida</taxon>
        <taxon>eudicotyledons</taxon>
        <taxon>Gunneridae</taxon>
        <taxon>Pentapetalae</taxon>
        <taxon>asterids</taxon>
        <taxon>campanulids</taxon>
        <taxon>Asterales</taxon>
        <taxon>Asteraceae</taxon>
        <taxon>Asteroideae</taxon>
        <taxon>Anthemideae</taxon>
        <taxon>Artemisiinae</taxon>
        <taxon>Artemisia</taxon>
    </lineage>
</organism>
<dbReference type="Proteomes" id="UP000245207">
    <property type="component" value="Unassembled WGS sequence"/>
</dbReference>
<name>A0A2U1PNJ7_ARTAN</name>
<dbReference type="STRING" id="35608.A0A2U1PNJ7"/>
<gene>
    <name evidence="2" type="ORF">CTI12_AA132680</name>
</gene>
<accession>A0A2U1PNJ7</accession>
<evidence type="ECO:0000259" key="1">
    <source>
        <dbReference type="Pfam" id="PF13963"/>
    </source>
</evidence>